<dbReference type="AlphaFoldDB" id="A0A1J5Q7J4"/>
<reference evidence="2" key="1">
    <citation type="submission" date="2016-10" db="EMBL/GenBank/DDBJ databases">
        <title>Sequence of Gallionella enrichment culture.</title>
        <authorList>
            <person name="Poehlein A."/>
            <person name="Muehling M."/>
            <person name="Daniel R."/>
        </authorList>
    </citation>
    <scope>NUCLEOTIDE SEQUENCE</scope>
</reference>
<protein>
    <submittedName>
        <fullName evidence="2">Uncharacterized protein</fullName>
    </submittedName>
</protein>
<gene>
    <name evidence="2" type="ORF">GALL_386390</name>
</gene>
<name>A0A1J5Q7J4_9ZZZZ</name>
<feature type="region of interest" description="Disordered" evidence="1">
    <location>
        <begin position="123"/>
        <end position="148"/>
    </location>
</feature>
<proteinExistence type="predicted"/>
<dbReference type="EMBL" id="MLJW01001185">
    <property type="protein sequence ID" value="OIQ79614.1"/>
    <property type="molecule type" value="Genomic_DNA"/>
</dbReference>
<evidence type="ECO:0000313" key="2">
    <source>
        <dbReference type="EMBL" id="OIQ79614.1"/>
    </source>
</evidence>
<evidence type="ECO:0000256" key="1">
    <source>
        <dbReference type="SAM" id="MobiDB-lite"/>
    </source>
</evidence>
<comment type="caution">
    <text evidence="2">The sequence shown here is derived from an EMBL/GenBank/DDBJ whole genome shotgun (WGS) entry which is preliminary data.</text>
</comment>
<organism evidence="2">
    <name type="scientific">mine drainage metagenome</name>
    <dbReference type="NCBI Taxonomy" id="410659"/>
    <lineage>
        <taxon>unclassified sequences</taxon>
        <taxon>metagenomes</taxon>
        <taxon>ecological metagenomes</taxon>
    </lineage>
</organism>
<sequence>MCELGALVFKGVDLGDGRIQLCLLLRQIQPRGRSQLMAVAHEFERLALQFYILADHFDFGVKRPQGVIVGGKLGAEKQAHILVVAFCLLAGRLGTLYRAAHTAGKISFITDTQAQREIVLGHRNRREQGTGRRPVLGSLRPHGTGSQV</sequence>
<accession>A0A1J5Q7J4</accession>